<dbReference type="PROSITE" id="PS51186">
    <property type="entry name" value="GNAT"/>
    <property type="match status" value="1"/>
</dbReference>
<comment type="similarity">
    <text evidence="3">Belongs to the acetyltransferase family. RimJ subfamily.</text>
</comment>
<evidence type="ECO:0000313" key="6">
    <source>
        <dbReference type="Proteomes" id="UP000654108"/>
    </source>
</evidence>
<keyword evidence="2" id="KW-0012">Acyltransferase</keyword>
<evidence type="ECO:0000259" key="4">
    <source>
        <dbReference type="PROSITE" id="PS51186"/>
    </source>
</evidence>
<dbReference type="Gene3D" id="3.40.630.30">
    <property type="match status" value="1"/>
</dbReference>
<name>A0A927ITL1_9HYPH</name>
<comment type="caution">
    <text evidence="5">The sequence shown here is derived from an EMBL/GenBank/DDBJ whole genome shotgun (WGS) entry which is preliminary data.</text>
</comment>
<dbReference type="InterPro" id="IPR016181">
    <property type="entry name" value="Acyl_CoA_acyltransferase"/>
</dbReference>
<dbReference type="AlphaFoldDB" id="A0A927ITL1"/>
<dbReference type="InterPro" id="IPR051531">
    <property type="entry name" value="N-acetyltransferase"/>
</dbReference>
<evidence type="ECO:0000256" key="2">
    <source>
        <dbReference type="ARBA" id="ARBA00023315"/>
    </source>
</evidence>
<dbReference type="PANTHER" id="PTHR43792:SF8">
    <property type="entry name" value="[RIBOSOMAL PROTEIN US5]-ALANINE N-ACETYLTRANSFERASE"/>
    <property type="match status" value="1"/>
</dbReference>
<evidence type="ECO:0000256" key="3">
    <source>
        <dbReference type="ARBA" id="ARBA00038502"/>
    </source>
</evidence>
<evidence type="ECO:0000313" key="5">
    <source>
        <dbReference type="EMBL" id="MBD8066664.1"/>
    </source>
</evidence>
<keyword evidence="1" id="KW-0808">Transferase</keyword>
<evidence type="ECO:0000256" key="1">
    <source>
        <dbReference type="ARBA" id="ARBA00022679"/>
    </source>
</evidence>
<dbReference type="GO" id="GO:0016747">
    <property type="term" value="F:acyltransferase activity, transferring groups other than amino-acyl groups"/>
    <property type="evidence" value="ECO:0007669"/>
    <property type="project" value="InterPro"/>
</dbReference>
<protein>
    <submittedName>
        <fullName evidence="5">GNAT family N-acetyltransferase</fullName>
    </submittedName>
</protein>
<organism evidence="5 6">
    <name type="scientific">Devosia oryzisoli</name>
    <dbReference type="NCBI Taxonomy" id="2774138"/>
    <lineage>
        <taxon>Bacteria</taxon>
        <taxon>Pseudomonadati</taxon>
        <taxon>Pseudomonadota</taxon>
        <taxon>Alphaproteobacteria</taxon>
        <taxon>Hyphomicrobiales</taxon>
        <taxon>Devosiaceae</taxon>
        <taxon>Devosia</taxon>
    </lineage>
</organism>
<proteinExistence type="inferred from homology"/>
<dbReference type="RefSeq" id="WP_191776865.1">
    <property type="nucleotide sequence ID" value="NZ_JACYFU010000003.1"/>
</dbReference>
<dbReference type="InterPro" id="IPR000182">
    <property type="entry name" value="GNAT_dom"/>
</dbReference>
<sequence length="175" mass="19705">MTELHTARLVLRPARSDDAPCYALGVGDFEVARWLTPVPWPYTLIMAQDWLRQAPPPTPEKSLFIIDLPNRGLIGCISLIDELGYWIARPHWGRGYVTEAATALLDWHFANSSSRAVASSAHHDNAASLQVLRKLGFEATGRQKRFSQPLQHNVDHIVSTLSRQTWLAREPRKCA</sequence>
<keyword evidence="6" id="KW-1185">Reference proteome</keyword>
<dbReference type="EMBL" id="JACYFU010000003">
    <property type="protein sequence ID" value="MBD8066664.1"/>
    <property type="molecule type" value="Genomic_DNA"/>
</dbReference>
<dbReference type="SUPFAM" id="SSF55729">
    <property type="entry name" value="Acyl-CoA N-acyltransferases (Nat)"/>
    <property type="match status" value="1"/>
</dbReference>
<dbReference type="Pfam" id="PF13302">
    <property type="entry name" value="Acetyltransf_3"/>
    <property type="match status" value="1"/>
</dbReference>
<accession>A0A927ITL1</accession>
<gene>
    <name evidence="5" type="ORF">IC608_14410</name>
</gene>
<dbReference type="Proteomes" id="UP000654108">
    <property type="component" value="Unassembled WGS sequence"/>
</dbReference>
<dbReference type="PANTHER" id="PTHR43792">
    <property type="entry name" value="GNAT FAMILY, PUTATIVE (AFU_ORTHOLOGUE AFUA_3G00765)-RELATED-RELATED"/>
    <property type="match status" value="1"/>
</dbReference>
<feature type="domain" description="N-acetyltransferase" evidence="4">
    <location>
        <begin position="9"/>
        <end position="164"/>
    </location>
</feature>
<reference evidence="5" key="1">
    <citation type="submission" date="2020-09" db="EMBL/GenBank/DDBJ databases">
        <title>Genome seq and assembly of Devosia sp.</title>
        <authorList>
            <person name="Chhetri G."/>
        </authorList>
    </citation>
    <scope>NUCLEOTIDE SEQUENCE</scope>
    <source>
        <strain evidence="5">PTR5</strain>
    </source>
</reference>